<comment type="caution">
    <text evidence="1">The sequence shown here is derived from an EMBL/GenBank/DDBJ whole genome shotgun (WGS) entry which is preliminary data.</text>
</comment>
<evidence type="ECO:0000313" key="2">
    <source>
        <dbReference type="Proteomes" id="UP000657918"/>
    </source>
</evidence>
<evidence type="ECO:0000313" key="1">
    <source>
        <dbReference type="EMBL" id="KAF9664124.1"/>
    </source>
</evidence>
<proteinExistence type="predicted"/>
<accession>A0A835J9C0</accession>
<organism evidence="1 2">
    <name type="scientific">Salix dunnii</name>
    <dbReference type="NCBI Taxonomy" id="1413687"/>
    <lineage>
        <taxon>Eukaryota</taxon>
        <taxon>Viridiplantae</taxon>
        <taxon>Streptophyta</taxon>
        <taxon>Embryophyta</taxon>
        <taxon>Tracheophyta</taxon>
        <taxon>Spermatophyta</taxon>
        <taxon>Magnoliopsida</taxon>
        <taxon>eudicotyledons</taxon>
        <taxon>Gunneridae</taxon>
        <taxon>Pentapetalae</taxon>
        <taxon>rosids</taxon>
        <taxon>fabids</taxon>
        <taxon>Malpighiales</taxon>
        <taxon>Salicaceae</taxon>
        <taxon>Saliceae</taxon>
        <taxon>Salix</taxon>
    </lineage>
</organism>
<dbReference type="EMBL" id="JADGMS010000017">
    <property type="protein sequence ID" value="KAF9664124.1"/>
    <property type="molecule type" value="Genomic_DNA"/>
</dbReference>
<reference evidence="1 2" key="1">
    <citation type="submission" date="2020-10" db="EMBL/GenBank/DDBJ databases">
        <title>Plant Genome Project.</title>
        <authorList>
            <person name="Zhang R.-G."/>
        </authorList>
    </citation>
    <scope>NUCLEOTIDE SEQUENCE [LARGE SCALE GENOMIC DNA]</scope>
    <source>
        <strain evidence="1">FAFU-HL-1</strain>
        <tissue evidence="1">Leaf</tissue>
    </source>
</reference>
<protein>
    <submittedName>
        <fullName evidence="1">Uncharacterized protein</fullName>
    </submittedName>
</protein>
<keyword evidence="2" id="KW-1185">Reference proteome</keyword>
<dbReference type="AlphaFoldDB" id="A0A835J9C0"/>
<sequence length="143" mass="16738">METVKICNWKDRHKKNNTKETRLASCLQDFFDYRDSWTSQFRHSISILNSYYMEKEISLYVHNSTILQINRVLGGFSLSIFVGKIFVANSHECQPNVNVEARHLSKKLLLDLMVQPETRVYGCSKLDHLSLKIILTDRRIETS</sequence>
<gene>
    <name evidence="1" type="ORF">SADUNF_Sadunf17G0123600</name>
</gene>
<name>A0A835J9C0_9ROSI</name>
<dbReference type="Proteomes" id="UP000657918">
    <property type="component" value="Unassembled WGS sequence"/>
</dbReference>